<dbReference type="Proteomes" id="UP000239872">
    <property type="component" value="Unassembled WGS sequence"/>
</dbReference>
<protein>
    <submittedName>
        <fullName evidence="1">Uncharacterized protein</fullName>
    </submittedName>
</protein>
<reference evidence="1 2" key="1">
    <citation type="submission" date="2018-01" db="EMBL/GenBank/DDBJ databases">
        <title>A novel member of the phylum Bacteroidetes isolated from glacier ice.</title>
        <authorList>
            <person name="Liu Q."/>
            <person name="Xin Y.-H."/>
        </authorList>
    </citation>
    <scope>NUCLEOTIDE SEQUENCE [LARGE SCALE GENOMIC DNA]</scope>
    <source>
        <strain evidence="1 2">RB1R16</strain>
    </source>
</reference>
<keyword evidence="2" id="KW-1185">Reference proteome</keyword>
<sequence>MEDYGEQGIPYRSNEVNRLRSARGLGAVLIKNFVQIIDENQIEPQGYIIGAEIYYDKGYVQKK</sequence>
<organism evidence="1 2">
    <name type="scientific">Flavipsychrobacter stenotrophus</name>
    <dbReference type="NCBI Taxonomy" id="2077091"/>
    <lineage>
        <taxon>Bacteria</taxon>
        <taxon>Pseudomonadati</taxon>
        <taxon>Bacteroidota</taxon>
        <taxon>Chitinophagia</taxon>
        <taxon>Chitinophagales</taxon>
        <taxon>Chitinophagaceae</taxon>
        <taxon>Flavipsychrobacter</taxon>
    </lineage>
</organism>
<evidence type="ECO:0000313" key="2">
    <source>
        <dbReference type="Proteomes" id="UP000239872"/>
    </source>
</evidence>
<accession>A0A2S7T0C2</accession>
<name>A0A2S7T0C2_9BACT</name>
<gene>
    <name evidence="1" type="ORF">CJD36_001240</name>
</gene>
<dbReference type="AlphaFoldDB" id="A0A2S7T0C2"/>
<evidence type="ECO:0000313" key="1">
    <source>
        <dbReference type="EMBL" id="PQJ12404.1"/>
    </source>
</evidence>
<proteinExistence type="predicted"/>
<dbReference type="EMBL" id="PPSL01000001">
    <property type="protein sequence ID" value="PQJ12404.1"/>
    <property type="molecule type" value="Genomic_DNA"/>
</dbReference>
<comment type="caution">
    <text evidence="1">The sequence shown here is derived from an EMBL/GenBank/DDBJ whole genome shotgun (WGS) entry which is preliminary data.</text>
</comment>